<organism evidence="2 3">
    <name type="scientific">Drosophila erecta</name>
    <name type="common">Fruit fly</name>
    <dbReference type="NCBI Taxonomy" id="7220"/>
    <lineage>
        <taxon>Eukaryota</taxon>
        <taxon>Metazoa</taxon>
        <taxon>Ecdysozoa</taxon>
        <taxon>Arthropoda</taxon>
        <taxon>Hexapoda</taxon>
        <taxon>Insecta</taxon>
        <taxon>Pterygota</taxon>
        <taxon>Neoptera</taxon>
        <taxon>Endopterygota</taxon>
        <taxon>Diptera</taxon>
        <taxon>Brachycera</taxon>
        <taxon>Muscomorpha</taxon>
        <taxon>Ephydroidea</taxon>
        <taxon>Drosophilidae</taxon>
        <taxon>Drosophila</taxon>
        <taxon>Sophophora</taxon>
    </lineage>
</organism>
<dbReference type="PANTHER" id="PTHR20898:SF0">
    <property type="entry name" value="DAEDALUS ON 3-RELATED"/>
    <property type="match status" value="1"/>
</dbReference>
<evidence type="ECO:0000313" key="3">
    <source>
        <dbReference type="Proteomes" id="UP000008711"/>
    </source>
</evidence>
<reference evidence="2 3" key="1">
    <citation type="journal article" date="2007" name="Nature">
        <title>Evolution of genes and genomes on the Drosophila phylogeny.</title>
        <authorList>
            <consortium name="Drosophila 12 Genomes Consortium"/>
            <person name="Clark A.G."/>
            <person name="Eisen M.B."/>
            <person name="Smith D.R."/>
            <person name="Bergman C.M."/>
            <person name="Oliver B."/>
            <person name="Markow T.A."/>
            <person name="Kaufman T.C."/>
            <person name="Kellis M."/>
            <person name="Gelbart W."/>
            <person name="Iyer V.N."/>
            <person name="Pollard D.A."/>
            <person name="Sackton T.B."/>
            <person name="Larracuente A.M."/>
            <person name="Singh N.D."/>
            <person name="Abad J.P."/>
            <person name="Abt D.N."/>
            <person name="Adryan B."/>
            <person name="Aguade M."/>
            <person name="Akashi H."/>
            <person name="Anderson W.W."/>
            <person name="Aquadro C.F."/>
            <person name="Ardell D.H."/>
            <person name="Arguello R."/>
            <person name="Artieri C.G."/>
            <person name="Barbash D.A."/>
            <person name="Barker D."/>
            <person name="Barsanti P."/>
            <person name="Batterham P."/>
            <person name="Batzoglou S."/>
            <person name="Begun D."/>
            <person name="Bhutkar A."/>
            <person name="Blanco E."/>
            <person name="Bosak S.A."/>
            <person name="Bradley R.K."/>
            <person name="Brand A.D."/>
            <person name="Brent M.R."/>
            <person name="Brooks A.N."/>
            <person name="Brown R.H."/>
            <person name="Butlin R.K."/>
            <person name="Caggese C."/>
            <person name="Calvi B.R."/>
            <person name="Bernardo de Carvalho A."/>
            <person name="Caspi A."/>
            <person name="Castrezana S."/>
            <person name="Celniker S.E."/>
            <person name="Chang J.L."/>
            <person name="Chapple C."/>
            <person name="Chatterji S."/>
            <person name="Chinwalla A."/>
            <person name="Civetta A."/>
            <person name="Clifton S.W."/>
            <person name="Comeron J.M."/>
            <person name="Costello J.C."/>
            <person name="Coyne J.A."/>
            <person name="Daub J."/>
            <person name="David R.G."/>
            <person name="Delcher A.L."/>
            <person name="Delehaunty K."/>
            <person name="Do C.B."/>
            <person name="Ebling H."/>
            <person name="Edwards K."/>
            <person name="Eickbush T."/>
            <person name="Evans J.D."/>
            <person name="Filipski A."/>
            <person name="Findeiss S."/>
            <person name="Freyhult E."/>
            <person name="Fulton L."/>
            <person name="Fulton R."/>
            <person name="Garcia A.C."/>
            <person name="Gardiner A."/>
            <person name="Garfield D.A."/>
            <person name="Garvin B.E."/>
            <person name="Gibson G."/>
            <person name="Gilbert D."/>
            <person name="Gnerre S."/>
            <person name="Godfrey J."/>
            <person name="Good R."/>
            <person name="Gotea V."/>
            <person name="Gravely B."/>
            <person name="Greenberg A.J."/>
            <person name="Griffiths-Jones S."/>
            <person name="Gross S."/>
            <person name="Guigo R."/>
            <person name="Gustafson E.A."/>
            <person name="Haerty W."/>
            <person name="Hahn M.W."/>
            <person name="Halligan D.L."/>
            <person name="Halpern A.L."/>
            <person name="Halter G.M."/>
            <person name="Han M.V."/>
            <person name="Heger A."/>
            <person name="Hillier L."/>
            <person name="Hinrichs A.S."/>
            <person name="Holmes I."/>
            <person name="Hoskins R.A."/>
            <person name="Hubisz M.J."/>
            <person name="Hultmark D."/>
            <person name="Huntley M.A."/>
            <person name="Jaffe D.B."/>
            <person name="Jagadeeshan S."/>
            <person name="Jeck W.R."/>
            <person name="Johnson J."/>
            <person name="Jones C.D."/>
            <person name="Jordan W.C."/>
            <person name="Karpen G.H."/>
            <person name="Kataoka E."/>
            <person name="Keightley P.D."/>
            <person name="Kheradpour P."/>
            <person name="Kirkness E.F."/>
            <person name="Koerich L.B."/>
            <person name="Kristiansen K."/>
            <person name="Kudrna D."/>
            <person name="Kulathinal R.J."/>
            <person name="Kumar S."/>
            <person name="Kwok R."/>
            <person name="Lander E."/>
            <person name="Langley C.H."/>
            <person name="Lapoint R."/>
            <person name="Lazzaro B.P."/>
            <person name="Lee S.J."/>
            <person name="Levesque L."/>
            <person name="Li R."/>
            <person name="Lin C.F."/>
            <person name="Lin M.F."/>
            <person name="Lindblad-Toh K."/>
            <person name="Llopart A."/>
            <person name="Long M."/>
            <person name="Low L."/>
            <person name="Lozovsky E."/>
            <person name="Lu J."/>
            <person name="Luo M."/>
            <person name="Machado C.A."/>
            <person name="Makalowski W."/>
            <person name="Marzo M."/>
            <person name="Matsuda M."/>
            <person name="Matzkin L."/>
            <person name="McAllister B."/>
            <person name="McBride C.S."/>
            <person name="McKernan B."/>
            <person name="McKernan K."/>
            <person name="Mendez-Lago M."/>
            <person name="Minx P."/>
            <person name="Mollenhauer M.U."/>
            <person name="Montooth K."/>
            <person name="Mount S.M."/>
            <person name="Mu X."/>
            <person name="Myers E."/>
            <person name="Negre B."/>
            <person name="Newfeld S."/>
            <person name="Nielsen R."/>
            <person name="Noor M.A."/>
            <person name="O'Grady P."/>
            <person name="Pachter L."/>
            <person name="Papaceit M."/>
            <person name="Parisi M.J."/>
            <person name="Parisi M."/>
            <person name="Parts L."/>
            <person name="Pedersen J.S."/>
            <person name="Pesole G."/>
            <person name="Phillippy A.M."/>
            <person name="Ponting C.P."/>
            <person name="Pop M."/>
            <person name="Porcelli D."/>
            <person name="Powell J.R."/>
            <person name="Prohaska S."/>
            <person name="Pruitt K."/>
            <person name="Puig M."/>
            <person name="Quesneville H."/>
            <person name="Ram K.R."/>
            <person name="Rand D."/>
            <person name="Rasmussen M.D."/>
            <person name="Reed L.K."/>
            <person name="Reenan R."/>
            <person name="Reily A."/>
            <person name="Remington K.A."/>
            <person name="Rieger T.T."/>
            <person name="Ritchie M.G."/>
            <person name="Robin C."/>
            <person name="Rogers Y.H."/>
            <person name="Rohde C."/>
            <person name="Rozas J."/>
            <person name="Rubenfield M.J."/>
            <person name="Ruiz A."/>
            <person name="Russo S."/>
            <person name="Salzberg S.L."/>
            <person name="Sanchez-Gracia A."/>
            <person name="Saranga D.J."/>
            <person name="Sato H."/>
            <person name="Schaeffer S.W."/>
            <person name="Schatz M.C."/>
            <person name="Schlenke T."/>
            <person name="Schwartz R."/>
            <person name="Segarra C."/>
            <person name="Singh R.S."/>
            <person name="Sirot L."/>
            <person name="Sirota M."/>
            <person name="Sisneros N.B."/>
            <person name="Smith C.D."/>
            <person name="Smith T.F."/>
            <person name="Spieth J."/>
            <person name="Stage D.E."/>
            <person name="Stark A."/>
            <person name="Stephan W."/>
            <person name="Strausberg R.L."/>
            <person name="Strempel S."/>
            <person name="Sturgill D."/>
            <person name="Sutton G."/>
            <person name="Sutton G.G."/>
            <person name="Tao W."/>
            <person name="Teichmann S."/>
            <person name="Tobari Y.N."/>
            <person name="Tomimura Y."/>
            <person name="Tsolas J.M."/>
            <person name="Valente V.L."/>
            <person name="Venter E."/>
            <person name="Venter J.C."/>
            <person name="Vicario S."/>
            <person name="Vieira F.G."/>
            <person name="Vilella A.J."/>
            <person name="Villasante A."/>
            <person name="Walenz B."/>
            <person name="Wang J."/>
            <person name="Wasserman M."/>
            <person name="Watts T."/>
            <person name="Wilson D."/>
            <person name="Wilson R.K."/>
            <person name="Wing R.A."/>
            <person name="Wolfner M.F."/>
            <person name="Wong A."/>
            <person name="Wong G.K."/>
            <person name="Wu C.I."/>
            <person name="Wu G."/>
            <person name="Yamamoto D."/>
            <person name="Yang H.P."/>
            <person name="Yang S.P."/>
            <person name="Yorke J.A."/>
            <person name="Yoshida K."/>
            <person name="Zdobnov E."/>
            <person name="Zhang P."/>
            <person name="Zhang Y."/>
            <person name="Zimin A.V."/>
            <person name="Baldwin J."/>
            <person name="Abdouelleil A."/>
            <person name="Abdulkadir J."/>
            <person name="Abebe A."/>
            <person name="Abera B."/>
            <person name="Abreu J."/>
            <person name="Acer S.C."/>
            <person name="Aftuck L."/>
            <person name="Alexander A."/>
            <person name="An P."/>
            <person name="Anderson E."/>
            <person name="Anderson S."/>
            <person name="Arachi H."/>
            <person name="Azer M."/>
            <person name="Bachantsang P."/>
            <person name="Barry A."/>
            <person name="Bayul T."/>
            <person name="Berlin A."/>
            <person name="Bessette D."/>
            <person name="Bloom T."/>
            <person name="Blye J."/>
            <person name="Boguslavskiy L."/>
            <person name="Bonnet C."/>
            <person name="Boukhgalter B."/>
            <person name="Bourzgui I."/>
            <person name="Brown A."/>
            <person name="Cahill P."/>
            <person name="Channer S."/>
            <person name="Cheshatsang Y."/>
            <person name="Chuda L."/>
            <person name="Citroen M."/>
            <person name="Collymore A."/>
            <person name="Cooke P."/>
            <person name="Costello M."/>
            <person name="D'Aco K."/>
            <person name="Daza R."/>
            <person name="De Haan G."/>
            <person name="DeGray S."/>
            <person name="DeMaso C."/>
            <person name="Dhargay N."/>
            <person name="Dooley K."/>
            <person name="Dooley E."/>
            <person name="Doricent M."/>
            <person name="Dorje P."/>
            <person name="Dorjee K."/>
            <person name="Dupes A."/>
            <person name="Elong R."/>
            <person name="Falk J."/>
            <person name="Farina A."/>
            <person name="Faro S."/>
            <person name="Ferguson D."/>
            <person name="Fisher S."/>
            <person name="Foley C.D."/>
            <person name="Franke A."/>
            <person name="Friedrich D."/>
            <person name="Gadbois L."/>
            <person name="Gearin G."/>
            <person name="Gearin C.R."/>
            <person name="Giannoukos G."/>
            <person name="Goode T."/>
            <person name="Graham J."/>
            <person name="Grandbois E."/>
            <person name="Grewal S."/>
            <person name="Gyaltsen K."/>
            <person name="Hafez N."/>
            <person name="Hagos B."/>
            <person name="Hall J."/>
            <person name="Henson C."/>
            <person name="Hollinger A."/>
            <person name="Honan T."/>
            <person name="Huard M.D."/>
            <person name="Hughes L."/>
            <person name="Hurhula B."/>
            <person name="Husby M.E."/>
            <person name="Kamat A."/>
            <person name="Kanga B."/>
            <person name="Kashin S."/>
            <person name="Khazanovich D."/>
            <person name="Kisner P."/>
            <person name="Lance K."/>
            <person name="Lara M."/>
            <person name="Lee W."/>
            <person name="Lennon N."/>
            <person name="Letendre F."/>
            <person name="LeVine R."/>
            <person name="Lipovsky A."/>
            <person name="Liu X."/>
            <person name="Liu J."/>
            <person name="Liu S."/>
            <person name="Lokyitsang T."/>
            <person name="Lokyitsang Y."/>
            <person name="Lubonja R."/>
            <person name="Lui A."/>
            <person name="MacDonald P."/>
            <person name="Magnisalis V."/>
            <person name="Maru K."/>
            <person name="Matthews C."/>
            <person name="McCusker W."/>
            <person name="McDonough S."/>
            <person name="Mehta T."/>
            <person name="Meldrim J."/>
            <person name="Meneus L."/>
            <person name="Mihai O."/>
            <person name="Mihalev A."/>
            <person name="Mihova T."/>
            <person name="Mittelman R."/>
            <person name="Mlenga V."/>
            <person name="Montmayeur A."/>
            <person name="Mulrain L."/>
            <person name="Navidi A."/>
            <person name="Naylor J."/>
            <person name="Negash T."/>
            <person name="Nguyen T."/>
            <person name="Nguyen N."/>
            <person name="Nicol R."/>
            <person name="Norbu C."/>
            <person name="Norbu N."/>
            <person name="Novod N."/>
            <person name="O'Neill B."/>
            <person name="Osman S."/>
            <person name="Markiewicz E."/>
            <person name="Oyono O.L."/>
            <person name="Patti C."/>
            <person name="Phunkhang P."/>
            <person name="Pierre F."/>
            <person name="Priest M."/>
            <person name="Raghuraman S."/>
            <person name="Rege F."/>
            <person name="Reyes R."/>
            <person name="Rise C."/>
            <person name="Rogov P."/>
            <person name="Ross K."/>
            <person name="Ryan E."/>
            <person name="Settipalli S."/>
            <person name="Shea T."/>
            <person name="Sherpa N."/>
            <person name="Shi L."/>
            <person name="Shih D."/>
            <person name="Sparrow T."/>
            <person name="Spaulding J."/>
            <person name="Stalker J."/>
            <person name="Stange-Thomann N."/>
            <person name="Stavropoulos S."/>
            <person name="Stone C."/>
            <person name="Strader C."/>
            <person name="Tesfaye S."/>
            <person name="Thomson T."/>
            <person name="Thoulutsang Y."/>
            <person name="Thoulutsang D."/>
            <person name="Topham K."/>
            <person name="Topping I."/>
            <person name="Tsamla T."/>
            <person name="Vassiliev H."/>
            <person name="Vo A."/>
            <person name="Wangchuk T."/>
            <person name="Wangdi T."/>
            <person name="Weiand M."/>
            <person name="Wilkinson J."/>
            <person name="Wilson A."/>
            <person name="Yadav S."/>
            <person name="Young G."/>
            <person name="Yu Q."/>
            <person name="Zembek L."/>
            <person name="Zhong D."/>
            <person name="Zimmer A."/>
            <person name="Zwirko Z."/>
            <person name="Jaffe D.B."/>
            <person name="Alvarez P."/>
            <person name="Brockman W."/>
            <person name="Butler J."/>
            <person name="Chin C."/>
            <person name="Gnerre S."/>
            <person name="Grabherr M."/>
            <person name="Kleber M."/>
            <person name="Mauceli E."/>
            <person name="MacCallum I."/>
        </authorList>
    </citation>
    <scope>NUCLEOTIDE SEQUENCE [LARGE SCALE GENOMIC DNA]</scope>
    <source>
        <strain evidence="2 3">TSC#14021-0224.01</strain>
    </source>
</reference>
<proteinExistence type="predicted"/>
<dbReference type="HOGENOM" id="CLU_116900_0_0_1"/>
<dbReference type="InterPro" id="IPR010512">
    <property type="entry name" value="DUF1091"/>
</dbReference>
<name>B3NQZ4_DROER</name>
<dbReference type="EMBL" id="CH954179">
    <property type="protein sequence ID" value="EDV57077.2"/>
    <property type="molecule type" value="Genomic_DNA"/>
</dbReference>
<protein>
    <submittedName>
        <fullName evidence="2">Uncharacterized protein</fullName>
    </submittedName>
</protein>
<dbReference type="PANTHER" id="PTHR20898">
    <property type="entry name" value="DAEDALUS ON 3-RELATED-RELATED"/>
    <property type="match status" value="1"/>
</dbReference>
<accession>B3NQZ4</accession>
<feature type="chain" id="PRO_5006455461" evidence="1">
    <location>
        <begin position="20"/>
        <end position="192"/>
    </location>
</feature>
<dbReference type="SMART" id="SM00697">
    <property type="entry name" value="DM8"/>
    <property type="match status" value="1"/>
</dbReference>
<dbReference type="OrthoDB" id="7845501at2759"/>
<reference evidence="2 3" key="2">
    <citation type="journal article" date="2008" name="Bioinformatics">
        <title>Assembly reconciliation.</title>
        <authorList>
            <person name="Zimin A.V."/>
            <person name="Smith D.R."/>
            <person name="Sutton G."/>
            <person name="Yorke J.A."/>
        </authorList>
    </citation>
    <scope>NUCLEOTIDE SEQUENCE [LARGE SCALE GENOMIC DNA]</scope>
    <source>
        <strain evidence="2 3">TSC#14021-0224.01</strain>
    </source>
</reference>
<keyword evidence="1" id="KW-0732">Signal</keyword>
<evidence type="ECO:0000256" key="1">
    <source>
        <dbReference type="SAM" id="SignalP"/>
    </source>
</evidence>
<feature type="signal peptide" evidence="1">
    <location>
        <begin position="1"/>
        <end position="19"/>
    </location>
</feature>
<dbReference type="Proteomes" id="UP000008711">
    <property type="component" value="Unassembled WGS sequence"/>
</dbReference>
<dbReference type="AlphaFoldDB" id="B3NQZ4"/>
<sequence length="192" mass="22948">MSALWIFLLISVGPMAIRGHVEFNNVICNVRDKMFMGFEYCYLKSENRTYKYLSLKTRINHLPLDNCQTRFQLRMRENRRIPYNFDFNVDSCKFMRERKHVIANWVYQSFAAYSNINHTCPYDVSERCHVLPLNLRLFLLHRQHDIVVDKLPVQHMNKMVQSIIPDGRYMMNSTWVIAGIPRTDVLLYFTKS</sequence>
<evidence type="ECO:0000313" key="2">
    <source>
        <dbReference type="EMBL" id="EDV57077.2"/>
    </source>
</evidence>
<keyword evidence="3" id="KW-1185">Reference proteome</keyword>
<dbReference type="Pfam" id="PF06477">
    <property type="entry name" value="DUF1091"/>
    <property type="match status" value="1"/>
</dbReference>
<gene>
    <name evidence="2" type="primary">Dere\GG23007</name>
    <name evidence="2" type="synonym">dere_GLEANR_7684</name>
    <name evidence="2" type="synonym">GG23007</name>
    <name evidence="2" type="ORF">Dere_GG23007</name>
</gene>